<protein>
    <submittedName>
        <fullName evidence="1">Uncharacterized protein</fullName>
    </submittedName>
</protein>
<keyword evidence="2" id="KW-1185">Reference proteome</keyword>
<dbReference type="RefSeq" id="WP_039123415.1">
    <property type="nucleotide sequence ID" value="NZ_CP010427.1"/>
</dbReference>
<evidence type="ECO:0000313" key="1">
    <source>
        <dbReference type="EMBL" id="AJC48449.1"/>
    </source>
</evidence>
<dbReference type="EMBL" id="CP010427">
    <property type="protein sequence ID" value="AJC48449.1"/>
    <property type="molecule type" value="Genomic_DNA"/>
</dbReference>
<proteinExistence type="predicted"/>
<evidence type="ECO:0000313" key="2">
    <source>
        <dbReference type="Proteomes" id="UP000031104"/>
    </source>
</evidence>
<organism evidence="1 2">
    <name type="scientific">Allofrancisella guangzhouensis</name>
    <dbReference type="NCBI Taxonomy" id="594679"/>
    <lineage>
        <taxon>Bacteria</taxon>
        <taxon>Pseudomonadati</taxon>
        <taxon>Pseudomonadota</taxon>
        <taxon>Gammaproteobacteria</taxon>
        <taxon>Thiotrichales</taxon>
        <taxon>Francisellaceae</taxon>
        <taxon>Allofrancisella</taxon>
    </lineage>
</organism>
<dbReference type="OrthoDB" id="5604733at2"/>
<sequence length="115" mass="13686">MSIIKAKEKRVEKENKVALNFEIDECVATEIIEYLKWADIKDKNHFIEEACQYLFQTDKDWNRFKKNYFESTGAELIEKKETDVDIKNLMVGEDEGMFNLEDEKNLGRKLQKKKT</sequence>
<reference evidence="1 2" key="1">
    <citation type="submission" date="2014-12" db="EMBL/GenBank/DDBJ databases">
        <title>Complete genome sequence of Francisella guanzhouensis strain 08HL01032 isolated from air-conditioning system in China.</title>
        <authorList>
            <person name="Svensson D."/>
            <person name="Ohrman C."/>
            <person name="Backman S."/>
            <person name="Karlsson E."/>
            <person name="Nilsson E."/>
            <person name="Bystrom M."/>
            <person name="Larkeryd A."/>
            <person name="Stenberg P."/>
            <person name="Scholtz H.C."/>
            <person name="Forsman M."/>
            <person name="Sjodin A."/>
        </authorList>
    </citation>
    <scope>NUCLEOTIDE SEQUENCE [LARGE SCALE GENOMIC DNA]</scope>
    <source>
        <strain evidence="1 2">08HL01032</strain>
    </source>
</reference>
<dbReference type="KEGG" id="fgu:SD28_01670"/>
<name>A0A0A8E3A7_9GAMM</name>
<dbReference type="Proteomes" id="UP000031104">
    <property type="component" value="Chromosome"/>
</dbReference>
<gene>
    <name evidence="1" type="ORF">SD28_01670</name>
</gene>
<accession>A0A0A8E3A7</accession>
<dbReference type="AlphaFoldDB" id="A0A0A8E3A7"/>
<dbReference type="HOGENOM" id="CLU_2105382_0_0_6"/>